<comment type="caution">
    <text evidence="6">The sequence shown here is derived from an EMBL/GenBank/DDBJ whole genome shotgun (WGS) entry which is preliminary data.</text>
</comment>
<dbReference type="InterPro" id="IPR056471">
    <property type="entry name" value="HD-CE"/>
</dbReference>
<evidence type="ECO:0000256" key="2">
    <source>
        <dbReference type="ARBA" id="ARBA00022741"/>
    </source>
</evidence>
<comment type="similarity">
    <text evidence="1">Belongs to the heat shock protein 90 family.</text>
</comment>
<dbReference type="RefSeq" id="WP_117671920.1">
    <property type="nucleotide sequence ID" value="NZ_CABOGR010000010.1"/>
</dbReference>
<keyword evidence="7" id="KW-1185">Reference proteome</keyword>
<dbReference type="GO" id="GO:0140662">
    <property type="term" value="F:ATP-dependent protein folding chaperone"/>
    <property type="evidence" value="ECO:0007669"/>
    <property type="project" value="InterPro"/>
</dbReference>
<evidence type="ECO:0000313" key="7">
    <source>
        <dbReference type="Proteomes" id="UP000260862"/>
    </source>
</evidence>
<accession>A0A3E4N340</accession>
<dbReference type="PANTHER" id="PTHR11528">
    <property type="entry name" value="HEAT SHOCK PROTEIN 90 FAMILY MEMBER"/>
    <property type="match status" value="1"/>
</dbReference>
<name>A0A3E4N340_9BACT</name>
<evidence type="ECO:0000256" key="4">
    <source>
        <dbReference type="ARBA" id="ARBA00023186"/>
    </source>
</evidence>
<dbReference type="InterPro" id="IPR036890">
    <property type="entry name" value="HATPase_C_sf"/>
</dbReference>
<organism evidence="6 7">
    <name type="scientific">Phocaeicola plebeius</name>
    <dbReference type="NCBI Taxonomy" id="310297"/>
    <lineage>
        <taxon>Bacteria</taxon>
        <taxon>Pseudomonadati</taxon>
        <taxon>Bacteroidota</taxon>
        <taxon>Bacteroidia</taxon>
        <taxon>Bacteroidales</taxon>
        <taxon>Bacteroidaceae</taxon>
        <taxon>Phocaeicola</taxon>
    </lineage>
</organism>
<dbReference type="Gene3D" id="3.30.565.10">
    <property type="entry name" value="Histidine kinase-like ATPase, C-terminal domain"/>
    <property type="match status" value="1"/>
</dbReference>
<dbReference type="InterPro" id="IPR020575">
    <property type="entry name" value="Hsp90_N"/>
</dbReference>
<keyword evidence="2" id="KW-0547">Nucleotide-binding</keyword>
<dbReference type="Pfam" id="PF13589">
    <property type="entry name" value="HATPase_c_3"/>
    <property type="match status" value="1"/>
</dbReference>
<feature type="domain" description="HD-CE" evidence="5">
    <location>
        <begin position="51"/>
        <end position="314"/>
    </location>
</feature>
<keyword evidence="4" id="KW-0143">Chaperone</keyword>
<dbReference type="Pfam" id="PF24391">
    <property type="entry name" value="HD-CE"/>
    <property type="match status" value="1"/>
</dbReference>
<dbReference type="InterPro" id="IPR001404">
    <property type="entry name" value="Hsp90_fam"/>
</dbReference>
<evidence type="ECO:0000256" key="3">
    <source>
        <dbReference type="ARBA" id="ARBA00022840"/>
    </source>
</evidence>
<dbReference type="GO" id="GO:0005524">
    <property type="term" value="F:ATP binding"/>
    <property type="evidence" value="ECO:0007669"/>
    <property type="project" value="UniProtKB-KW"/>
</dbReference>
<evidence type="ECO:0000256" key="1">
    <source>
        <dbReference type="ARBA" id="ARBA00008239"/>
    </source>
</evidence>
<evidence type="ECO:0000313" key="6">
    <source>
        <dbReference type="EMBL" id="RGK56438.1"/>
    </source>
</evidence>
<dbReference type="GO" id="GO:0051082">
    <property type="term" value="F:unfolded protein binding"/>
    <property type="evidence" value="ECO:0007669"/>
    <property type="project" value="InterPro"/>
</dbReference>
<gene>
    <name evidence="6" type="ORF">DXD04_06535</name>
</gene>
<keyword evidence="3 6" id="KW-0067">ATP-binding</keyword>
<sequence length="871" mass="98852">MNYESTTLWQKTLARQLEPDVNDKEREILRVEFEHFRERAKILASEINRTLPEFTVHDISHIDALWDTAELVTKDYTDLNPAEAFVLGGAFLIHDLGMGLAAFPNGIEELKSSNLWKDVVSSLLRKELDRPAKPDEIKNLDSRIEKIATEQVLRQLHAQQAGKLAQISWTDDNGSEIFLINNPELRSSYGQIIGLIAYSHWWPVDELENRLGTTLGAPGNFPINWTIDVIKLACILRIADAIQIDDRRAPKFLRAIRKPKGYSDLHWNFQQKLYQPRLERNRLVYTSKSPFSINEIDSWWVCYDTLRMIDKELKEVDSLLADTNRPRLNPIGVASIESPNRISKLIKVDGWSPVDTQIKVTNVAKLVNSLGGKYLYGDNATVPLRELIQNASDAIRARRLLENEKQDFGDIRVRTGKDENGFYIEVEDNGVGMSPKVLTGPFLDFGESFWGSSLMHEELPGLESKGFLSTGKYGIGFYSVFMWGKKVSVYTKRFDQGREQTTVLEFNNGVYSRPILRNAVVDECIKDGGTKIRVWFSDGKNIQTLLLRHHLSNLKEVILSLCPSLDCNLFFEDKPNKLIKANDWKTIPPLKLIRRIIGESKFKSLDKESQDSITALSKNMRLLKEEDGSIVGRLFLHPIGYKNFRHECIEGAVTIGGLYASGLSGLFGILIGESDRASRHVGIPIVSDKILKEWAEEQAVLLSNDKLPSSIEADCASLIRAVKGNPIGLKYATNKDGWINNDELREMISHGKFDEYIIVQDAAIYHYESKNKCKIQLNENVIYTEMGIPGILQCHDFINPIFWPHFNEFDSASLRGLVIEIIANAWNLNVKDIKNNSDFSTDEKRYSAEIGTANGIPVIIKDVDIIRRTKK</sequence>
<dbReference type="GO" id="GO:0016887">
    <property type="term" value="F:ATP hydrolysis activity"/>
    <property type="evidence" value="ECO:0007669"/>
    <property type="project" value="InterPro"/>
</dbReference>
<evidence type="ECO:0000259" key="5">
    <source>
        <dbReference type="Pfam" id="PF24391"/>
    </source>
</evidence>
<dbReference type="SUPFAM" id="SSF55874">
    <property type="entry name" value="ATPase domain of HSP90 chaperone/DNA topoisomerase II/histidine kinase"/>
    <property type="match status" value="1"/>
</dbReference>
<dbReference type="PRINTS" id="PR00775">
    <property type="entry name" value="HEATSHOCK90"/>
</dbReference>
<dbReference type="EMBL" id="QSQT01000010">
    <property type="protein sequence ID" value="RGK56438.1"/>
    <property type="molecule type" value="Genomic_DNA"/>
</dbReference>
<protein>
    <submittedName>
        <fullName evidence="6">ATP-binding protein</fullName>
    </submittedName>
</protein>
<proteinExistence type="inferred from homology"/>
<dbReference type="Proteomes" id="UP000260862">
    <property type="component" value="Unassembled WGS sequence"/>
</dbReference>
<reference evidence="6 7" key="1">
    <citation type="submission" date="2018-08" db="EMBL/GenBank/DDBJ databases">
        <title>A genome reference for cultivated species of the human gut microbiota.</title>
        <authorList>
            <person name="Zou Y."/>
            <person name="Xue W."/>
            <person name="Luo G."/>
        </authorList>
    </citation>
    <scope>NUCLEOTIDE SEQUENCE [LARGE SCALE GENOMIC DNA]</scope>
    <source>
        <strain evidence="6 7">TF10-3AC</strain>
    </source>
</reference>
<dbReference type="AlphaFoldDB" id="A0A3E4N340"/>